<protein>
    <submittedName>
        <fullName evidence="4">Serine hydrolase</fullName>
    </submittedName>
</protein>
<feature type="transmembrane region" description="Helical" evidence="1">
    <location>
        <begin position="507"/>
        <end position="527"/>
    </location>
</feature>
<proteinExistence type="predicted"/>
<feature type="transmembrane region" description="Helical" evidence="1">
    <location>
        <begin position="619"/>
        <end position="638"/>
    </location>
</feature>
<feature type="chain" id="PRO_5024405456" evidence="2">
    <location>
        <begin position="34"/>
        <end position="647"/>
    </location>
</feature>
<organism evidence="4 5">
    <name type="scientific">Marinihelvus fidelis</name>
    <dbReference type="NCBI Taxonomy" id="2613842"/>
    <lineage>
        <taxon>Bacteria</taxon>
        <taxon>Pseudomonadati</taxon>
        <taxon>Pseudomonadota</taxon>
        <taxon>Gammaproteobacteria</taxon>
        <taxon>Chromatiales</taxon>
        <taxon>Wenzhouxiangellaceae</taxon>
        <taxon>Marinihelvus</taxon>
    </lineage>
</organism>
<dbReference type="Proteomes" id="UP000325372">
    <property type="component" value="Unassembled WGS sequence"/>
</dbReference>
<dbReference type="Gene3D" id="3.40.710.10">
    <property type="entry name" value="DD-peptidase/beta-lactamase superfamily"/>
    <property type="match status" value="1"/>
</dbReference>
<dbReference type="AlphaFoldDB" id="A0A5N0THU0"/>
<sequence length="647" mass="71002">MPDKRTTRTGPMTFFSRIAAAALAALVGTAAFAAPTMDDPVALEAFVDGVVEPLMKNNNSPSGVVAIAKDGELIFAKGYGYQDIDSGKAVDPYTTLFRPGSVSKLFTWVSVMQLVEQGKLDLDTDVNEYLDSVEIPDTFDEPITLRHIMTHTAGFEDGALGYLIIDDPERAVPLKEAMSKYRQERVNPPGKQTAYSNYATALAGLIVANVSGESFEDYVHNHIFEPLGMSNATFEEPLPAELADKMATSYAFENGDYVEKPFEIVASFGPAGGQSASATDMVRFAQAILNGGELDGQRILSEATVREQLSDQFSHDERLMGMGLGFYATDLEGHRVMGHGGDTQWFHSYLGIDAENGLAFFVSFAATGGRIPRSSLTPALYAEYFPRQDAMPEPPADFATRAGRYAGDYGFWRSNFSKIEKSLGLSGGVKVYPVDNELVVAFSGKAKRYVEIEENLFRESNPGASMVPGISPRQIAFQEDGAGNITGFVMDGLPFMSLRRLATYETAGFNFMLLGLSLLVFALVLLKRFYQRERIRKLPAADRSAIRAATWCAAANWIVVIAGVVTISAVQDRLFSEVPGLFKAWLVLPILAAVAGAWLLVKLFAVWRGSLLEGAWARIRYLGVTLCGLFMIWFYWFWNILGFQYLA</sequence>
<dbReference type="GO" id="GO:0016787">
    <property type="term" value="F:hydrolase activity"/>
    <property type="evidence" value="ECO:0007669"/>
    <property type="project" value="UniProtKB-KW"/>
</dbReference>
<keyword evidence="1" id="KW-0472">Membrane</keyword>
<dbReference type="SUPFAM" id="SSF56601">
    <property type="entry name" value="beta-lactamase/transpeptidase-like"/>
    <property type="match status" value="1"/>
</dbReference>
<name>A0A5N0THU0_9GAMM</name>
<feature type="transmembrane region" description="Helical" evidence="1">
    <location>
        <begin position="582"/>
        <end position="607"/>
    </location>
</feature>
<evidence type="ECO:0000256" key="2">
    <source>
        <dbReference type="SAM" id="SignalP"/>
    </source>
</evidence>
<dbReference type="InterPro" id="IPR001466">
    <property type="entry name" value="Beta-lactam-related"/>
</dbReference>
<evidence type="ECO:0000313" key="5">
    <source>
        <dbReference type="Proteomes" id="UP000325372"/>
    </source>
</evidence>
<comment type="caution">
    <text evidence="4">The sequence shown here is derived from an EMBL/GenBank/DDBJ whole genome shotgun (WGS) entry which is preliminary data.</text>
</comment>
<keyword evidence="5" id="KW-1185">Reference proteome</keyword>
<dbReference type="InterPro" id="IPR050491">
    <property type="entry name" value="AmpC-like"/>
</dbReference>
<dbReference type="Pfam" id="PF00144">
    <property type="entry name" value="Beta-lactamase"/>
    <property type="match status" value="1"/>
</dbReference>
<dbReference type="PANTHER" id="PTHR46825:SF9">
    <property type="entry name" value="BETA-LACTAMASE-RELATED DOMAIN-CONTAINING PROTEIN"/>
    <property type="match status" value="1"/>
</dbReference>
<evidence type="ECO:0000259" key="3">
    <source>
        <dbReference type="Pfam" id="PF00144"/>
    </source>
</evidence>
<keyword evidence="1" id="KW-1133">Transmembrane helix</keyword>
<feature type="signal peptide" evidence="2">
    <location>
        <begin position="1"/>
        <end position="33"/>
    </location>
</feature>
<gene>
    <name evidence="4" type="ORF">F3N42_00290</name>
</gene>
<evidence type="ECO:0000313" key="4">
    <source>
        <dbReference type="EMBL" id="KAA9134024.1"/>
    </source>
</evidence>
<keyword evidence="2" id="KW-0732">Signal</keyword>
<dbReference type="EMBL" id="VYXP01000001">
    <property type="protein sequence ID" value="KAA9134024.1"/>
    <property type="molecule type" value="Genomic_DNA"/>
</dbReference>
<evidence type="ECO:0000256" key="1">
    <source>
        <dbReference type="SAM" id="Phobius"/>
    </source>
</evidence>
<dbReference type="InterPro" id="IPR012338">
    <property type="entry name" value="Beta-lactam/transpept-like"/>
</dbReference>
<keyword evidence="1" id="KW-0812">Transmembrane</keyword>
<feature type="transmembrane region" description="Helical" evidence="1">
    <location>
        <begin position="548"/>
        <end position="570"/>
    </location>
</feature>
<reference evidence="4 5" key="1">
    <citation type="submission" date="2019-09" db="EMBL/GenBank/DDBJ databases">
        <title>Wenzhouxiangella sp. Genome sequencing and assembly.</title>
        <authorList>
            <person name="Zhang R."/>
        </authorList>
    </citation>
    <scope>NUCLEOTIDE SEQUENCE [LARGE SCALE GENOMIC DNA]</scope>
    <source>
        <strain evidence="4 5">W260</strain>
    </source>
</reference>
<keyword evidence="4" id="KW-0378">Hydrolase</keyword>
<dbReference type="PANTHER" id="PTHR46825">
    <property type="entry name" value="D-ALANYL-D-ALANINE-CARBOXYPEPTIDASE/ENDOPEPTIDASE AMPH"/>
    <property type="match status" value="1"/>
</dbReference>
<accession>A0A5N0THU0</accession>
<feature type="domain" description="Beta-lactamase-related" evidence="3">
    <location>
        <begin position="47"/>
        <end position="367"/>
    </location>
</feature>